<keyword evidence="2" id="KW-1015">Disulfide bond</keyword>
<dbReference type="InterPro" id="IPR023366">
    <property type="entry name" value="ATP_synth_asu-like_sf"/>
</dbReference>
<proteinExistence type="predicted"/>
<reference evidence="4 5" key="1">
    <citation type="submission" date="2018-09" db="EMBL/GenBank/DDBJ databases">
        <authorList>
            <person name="You S."/>
        </authorList>
    </citation>
    <scope>NUCLEOTIDE SEQUENCE [LARGE SCALE GENOMIC DNA]</scope>
</reference>
<dbReference type="InterPro" id="IPR025924">
    <property type="entry name" value="YHYH_dom"/>
</dbReference>
<protein>
    <recommendedName>
        <fullName evidence="3">LamG-like jellyroll fold domain-containing protein</fullName>
    </recommendedName>
</protein>
<dbReference type="InterPro" id="IPR006558">
    <property type="entry name" value="LamG-like"/>
</dbReference>
<evidence type="ECO:0000313" key="4">
    <source>
        <dbReference type="EMBL" id="AYR01828.1"/>
    </source>
</evidence>
<dbReference type="SMART" id="SM00560">
    <property type="entry name" value="LamGL"/>
    <property type="match status" value="1"/>
</dbReference>
<keyword evidence="5" id="KW-1185">Reference proteome</keyword>
<dbReference type="InterPro" id="IPR013320">
    <property type="entry name" value="ConA-like_dom_sf"/>
</dbReference>
<dbReference type="Pfam" id="PF14240">
    <property type="entry name" value="YHYH"/>
    <property type="match status" value="1"/>
</dbReference>
<dbReference type="Proteomes" id="UP000281181">
    <property type="component" value="Segment"/>
</dbReference>
<keyword evidence="1" id="KW-0732">Signal</keyword>
<accession>A0A3G3M7B2</accession>
<dbReference type="Pfam" id="PF13385">
    <property type="entry name" value="Laminin_G_3"/>
    <property type="match status" value="2"/>
</dbReference>
<dbReference type="KEGG" id="vg:55007247"/>
<dbReference type="SUPFAM" id="SSF49899">
    <property type="entry name" value="Concanavalin A-like lectins/glucanases"/>
    <property type="match status" value="2"/>
</dbReference>
<dbReference type="Gene3D" id="2.60.120.200">
    <property type="match status" value="2"/>
</dbReference>
<evidence type="ECO:0000256" key="1">
    <source>
        <dbReference type="ARBA" id="ARBA00022729"/>
    </source>
</evidence>
<dbReference type="GeneID" id="55007247"/>
<organism evidence="4 5">
    <name type="scientific">Synechococcus phage S-P4</name>
    <dbReference type="NCBI Taxonomy" id="2484640"/>
    <lineage>
        <taxon>Viruses</taxon>
        <taxon>Duplodnaviria</taxon>
        <taxon>Heunggongvirae</taxon>
        <taxon>Uroviricota</taxon>
        <taxon>Caudoviricetes</taxon>
        <taxon>Pantevenvirales</taxon>
        <taxon>Kyanoviridae</taxon>
        <taxon>Leucotheavirus</taxon>
        <taxon>Leucotheavirus sp4</taxon>
    </lineage>
</organism>
<feature type="domain" description="LamG-like jellyroll fold" evidence="3">
    <location>
        <begin position="4207"/>
        <end position="4335"/>
    </location>
</feature>
<sequence length="7041" mass="752193">MSNVNKVSQSVNAISPDFIRSDYPLFNKFIEYYYRSQEKTGLGQNIVNEFIQYLDIDKLDIGILDGGTQIVEPITTTSTSIVVESVDQFVEKNGSILIGDEVIYYESTKSAPNIALSPGISYEQVKLKWTIAESQIDSYDGTTRVFPLRTAGNPAAPPTPQHLVVSLYGQILIPGVDYTVSGTNIVYTTAPRTRIPADSSDLTYIFYLGGFIENNILEIDDISGSFGEGKTSFKMTRSGIPYEPIVDEFLIAIYDNQLLIPKQDFYIDRDYFIFETAPLNGRKLALFSIEAPIPSFGANAVGFARVNDDGNLTSISTSVSGSNYRFEYPPKVTINSESGFGASAATLVNGVKSSTLLHGGKGYSDTNPPAVIVEVPTKAGSVPAQLKATVTNGSVSSLEVVSSGSGYTFTPRVTFKQPGGAKLGTLTIGGGQVTGVVPIVDGGSGYTTPPAIYVDEPTGDNSIKASFQAVLTNGVVTSINILNRGQGYETTPRIAIIDPVGAQVLQTRVDGDGRVVGIDLLDGGSGYDDVPSVYIVDNRQNGGSGATATASIFNGKITDINVSAFGSGYSAAEPPEIFIQEPPNARASVDIGLNEVTGYKINKQGSGYSKASFEGCARAASGIVKYTEDGNAVFSNNTTAAAATADTPVKCLDALFIKRLLDKYTEQFLPDVPELDYTKIDVRNAIKSVRDFYTSKGTSFSISYLFKLLYGEEVSVTYPKDQIIKPSASTWSIDTVLRAVLVSGDPINIRDGLLQQDADIADPNILAASALVENYIAIRTSETEIYELVLSEETIQGRFIVPYKTKLAEPLSTTDSIITVDSTIGWPERNGQFLIGGTEVVQYKEKSLNQFIECTRGATASGPAQVWDSATEVTSNFSVYINKGTDREVLMRVVGIVDAEQTTLTDTGSYYLPGDKLSISKLGGTGNTADLSTWLYNVKKLIEVTSITFDGNIAEVTCSNNHGLLVGDQISIYGANPIIYNGTFLVKNRTSPTVFKYELPQPPAVAPQGNILVSIDLNKGKSDNSAVFNAISPYTTNIQNTFFNDDYVYVASTGIPNYKIGPFPGSALLPGNQRKLNRFPRVSTTISSKNTINPGPIGTWVNGVSIWSYKSSITKTFGSVTSITIDNVGSNYDAASPPTATISGGAGSGATAEVVVNGSLDSIDVTAGGSGYTSSPLVAIVGGGGTGASATAIITKGAVSRILINEGGTGYTSQPQISIVGGGGAGATATAAVRGPIQSINVTNGGASYTSKPSVTLSSGSGAVAQPIVNNGRIISIAIIAAGSGYTTAPEVTIQGVGFGAVAKANIDTDGENAGRVTSIDIINRGIGYVQGTTLINLNSVGEGALFTSNVFQWTYNLQNSTTFDAAQGGVFEGFNNQYGGEYAHLSTPKKLREVLGDGVETLGDGTLQEITDHAVHSPIIGWAFDGNPIYGPYAYQDPTDQQSSIVRLGSSYRIKPSLIFDENTNISPQRTDGPALSDEPAGTFVEDYEYIFNLGELDQYNGRFCKTPEYPEGRYCYFVTIDNSDAGVPVFPYVLGPTFNSVVDSWNLVSDAVQQNIPTGVVRYRDPYENVDIDVERTPNASTNQLTLEDGSLLLFEVEDENRDGVITADETADPDSVLEESPLQLFDYFPAVKFDSKVDIEVETITKFEDASVTGFSIENPGKNYQVDDRLVFDNTDTDGLGVSARISRITGEPISTYNFLNESGVSYGTITTTNPHNMSVGNRIFVDYTPTMNNTNKQYVVRQYKGIEEIVITQTGSGYNSDIPPTLIIDGDGNSGALSAVVNSVGAIEKVDIVNSGSGYTKNPRVILSHPQVFKKADYYVSALNNNDNVKVNDVQLLPNKSAYVCGTTKNAAGNKDVAFIAKISATGSKEWEKTLESDDGEDFAEFQRIYADGTNIWVVGINKPNQSAVAAYNPDIILCKYVEAANGLSATLGFQKGYAGISGSTRADEVTSIIKYSDTRFIIGGFTNTNSSNPYDAFIASIDTSGNFAIKRKISSQNLSEKITSMVLAEDNSIYFTMETSATNSSTAINAAFGKCTLGTSVITVDFIKEFSNNGYSFLDTSLAVDEFNEYYVCSTLSLKSDLRRDSFWVGKVDSAGALLWNKRYVAPGREINLAQKSVIDIFGDLNVAFTRVNTTTSQKTIDTVKIKYDGTILSHTTNDFYAGNIEGMQVNGLATDVSGDVYAVGQTSWNRNEFIYTFDSGSTTDTTGHYTLTTQTTTNSVTYADNVAKIYGYDPSGNTATWVNAHQKVTGAQLGTKLDGDWTLEFMLYKNYAGNGTLSQTEHTLVAIGDASGATGGLWLYYDIGTGKLELVVTNNTTTINSSSSPLQSSLSNMFADNTWQFIALRKSGDTFAAYVNGNSVFSSTITNTSFASKDLYIGNIPGRSGSAGTFRSNEQGQFFVENLRLKNRAITPTVPGDVVAYPAAGAFGLAFDWVDDAWFTTNLNQYDYIDYNGYILKTDKNSDAARIGNFTSVASTTGISIKRTAVSPVTGTALSIVSADYTLGAQGLQSLDYNDATTTMAQDTENLTYVPGTWSTRTATVPSPGSQKLKATAVVKDRYYFKVTNTLKIDNIQKLTINQSFNAENNLNLVLRNNLGAQVNAGYIVRYDDTHVYVAINSNVWSDDLNTGQLSFEQFNNTSFGIVGPVPNVRNDISNYTFAQVEDTTPGNFTIDLDDYAAPGSGGTNNLDQFALWKDYSSNDYSIRVDEITGSSPYAVGSVVTLANNQVAFNATKDIMTISNLTNVTKITIVANLSKILKVTAVANTDEVYVVTGSKHYLRAGEMLYIDGNEATGQTSEYNGSFPVDTIVSPIEFTYKLPATASTLPALGTTGSAGVSLFTKSPTLKMYYGHQYVFDVSHGTMVGTNLSFSKDNLYKLEYSFNSIERVGTPGLTGQGLPTPSVKLKVDRGIVTNISYYFDPSRTGADSPVIPGSYLDVVDSPYTGIFDIVATSGGSITRGDDTFKFLLLNEPEGAAEVANSKYSTSSPNAVGSIDSIRVVNSGGFYTRLPVVSSIVSNRKIERVEINDPGTEYAVGVYSGVPIAGDGEGGIVEITVADGSDSGGSVIPGQIQKVQVTSFGVGYTTASIDIEAIDGILGPGNTGSGADLNVVIPPFGTGASVFTKGTSVGKIKRLKNNNFGYDYPHDYTLRPEITFPINAQLTSTSILASITVTDPGSGYSQAPEVVITGGGGTGAIAAAEIKNGRLNQIVVKDPGSGYSSEPTIQLKSSFNYVVNTDLGLLQFAFPHGITNGAEITLNVVDTGDGTAFPEASGATTLNGTTTYYAIAGSANSLEDDQLKIAISSANAALGDAVTFVDGESGRGVGRQQVLTSSFGGAATANVETSTFLEGELVYQGNSLETAVATGYVSTNNGWQVGPRILKIVDYDGTFSLNERITGVISKSSGVISDLKVAKGVLEIGSITKTSGQFTDDVGKPSEIIQKIQDSYYYQDFSYAVKSAVSINDWKDILLKNVHPASFKVFGELNLDEYGSIPNKETTFQITKSVELAREAIVPNIQSFALVQPIYSEFNNTEILFRQKRLTSSENILTSFTNQIDDISDQFDGVKKAFTLKVNNTPVQANANQLMIVLNGVVQNPGTSFTIEQDSIVFAEPPQPDAQVQYVETTINLKDIIELTFTNISGIFPNIGDVMVGSDSNARLTVTKVVGNNVFGFLTEVVAGNLVPFIGGEFVTVGATGFNANFATSTAVVSDGLYAFGEEVRNLAGKTARVEEINLAAGAETPLAELRFSIGATTSTIEVIAYNADPNAPAAPVPAGNLVPTKIYQFGSELFRVDTITDNSDSTTLTVTRATGLNNGTVSDSQSSGTPLYGTEINVTTRLLLSKTTGTYQSKPGLFEINQNDFIIGSQSDVVAEVTFVASYVAPNAQIDPTTGLPESSGEFDISDGSSFFGLLFNRIAAQTYPNVVLDDISKSQVNIVDFPTNTTDFDDKFPSTEPISNNVIKYDNASGAFTENEVIRNYKMDYGIGNTLDYAVGETAKSRKLAVKNLKGNGLFNKGQVVRTQDTKAEVIGYNIADKIIYVGKIGRTQANGQDYHSATFTNATLNTYNKKFGTAALALSPGLATHTFVSGTADSITASGGATGTFTAATGTTYDPETGNLVLEIGAHTLTTSNTVLIADDTLTFTCAQDNNTSNKTYPRSTDPASGSARNITAVTATTITVNVGAVPVDEYISFATSTEFGFASGDFTIECWINPLLVSAGERAIFDFRTQETELSPRIYLDGANLKYYNNGSAAISGSTNLSAGTWYHVALSRSGTSTKLFLNGTQEGSTYTDASNYGSTKPVRIGADFDASNDFAGYIDEVRISNNARYTANFTPLNGVFQGDANAKLLVHFDGSYGQTHTEDWSGVENFTKGEDINNEAILATSRLTGAPAGFTGNSQRYIDAADLILANKDFIAKEAVDIMKARFASFSVPKGDVNCEDDVVDILEAVVEDLRNGSNNHVWDAAALYVNRATSPISLYHIESEIPESIYTLQKAQEIVRFVITNLLWDVQGDHGLTQSTDSTITESDYASLTQLTPTNVTYDSSTGIMVLTSNSHGLTARTTHTATNATYTATTGVLQVTINNHGFANGDRIQFADNSLTFTCTSDGNTVSQSYPRADDPASQGWMIISNVTTNTFDVNVGASPTVNYTPTAATYDPGTGALKMTIGDHDLRTSQKFTATNAVYTPASGAMTITVPNHGMFVGDRVLIEPNSMTFTCATDSNATHHTYPRQYAGDAGPDPAFNKWFAITNITTNTFDINVGVSSDTSTHTFVSAKANGIVRSGETIKLTNDALTFTCSQDGGASNHTYPRSSDPANNNVPLPIYNDGVVVNASVSNAAYNPANGEIVITAIGHGLTTSDEIRLENNSLTFSCSKDNNYTNHSYPRPTDPFAGRWLKITAATNNTFTVNVGPSKAEDQYTHTFVSAVPNGIVKRDNTVTVYVGPNRVTYTPTTGTSYNPTTGDMVLQIGTHSLNVNDKIRLGKESLTFTCDQDSNATNKLYPRSILDNKTATNATYNSSTGEFVVTSAGHGLSTGDQVKFVHDSFTFTCTQDSNSAQKTYPRAVAGDGNPDPAYETFLVISAVTTDTFTVNVGASAQGDQYAHTFVSATSNGIKVKRDRAYDSELTISAVGTSTANITNAVYVPSTGVITITSASHGLSTGNRVQIADNSLTYTCAQDNNASQKTYPRTTDPISGKWIDVTVVDSNTFTIQVGPSTNTTSHTFVQATAGALIKQTGAVTLNVGTSSNTTTHTFVSATSGAVVTATQYTHTFVSSATNAVTTGGNYTHTFVSAASNGVIRAGDEIYIAPNSLTFTCTLDGNQSQEAYPDPDSANLNSLLEITAADTNTFTVNVGASPVRQRYTHTFVSAASNAVSVSNFDSGDCSDVYTTIGNLMDIIIDTLSNANLPVPVDHLASVTKVDPAFEFAGATVDAFTDVDLSIDYVDAANNIFYTNQIDADTQYRFRDAANLIRLNAGAIVDKASFDLLQRYPDLAEDMPRNQNGSSTAGTLRCQTDLSLLLNELVKDVEDGGNFHTANVARQYLGANDELIHIRLQVWQSEYAHERLGFYMKQAITGDLDSTNTDKIITGDWGITQDGGGCANVKTAIDTLISTLNEIIAPKGADYQIGADRLYFNRQYIAEEATGLTTAEFTYTLNNVTYNAFQYPGSSGEVTCQRDLKLILISIISDLQTGGTNSTIRAAELYLDGNQRITSVEGELLATVYAIEQLKQLGEKALNNLLYNNGDSVTGSQYAAQYAGVGNNAGGTPKTGTAYRDSESPSDINAVIYRLRTLVDIVIGILAPGGTPARSAGKQILFNEHYYRAELNSEINVQFGAGSWVYNDFVDELTTNVVHDIMTTDFYKKEDARNITLTSVTGDFSVGETVVSSGGGYALVNEWLEDDSILIIGPYFTSTTWSAAETLTGQTSGATATIATSGVGSAYDWYTEPGNVRTKTTAAGITGLIEGQIAGTNLWTNPEDFSTNWSSSNTTYAANAILAPDGTQTADHVKDNTTAGQHFKFRNYNLTSFETFDSSGIKFDSGSETFDTGSFTDDQTFTLSFFAKAGTRSNLRYEVGLDAGTGNNSQRVFFNVDLDNGAKGSVNILDGGGNAGDIIVNANNIETLGSISIITTSAMTGTYTSVANTSNVSNGGAGATFNVTIDHANQPNQATITVTNTGSNYAPGDNFTVTGSVLGGADGTNNLTFQVATVTPMDTGVIPYGDGWYRIFTTARFGFGFSTLQQRIYVLNNQATDYTGTGNDGFYLWGAKLNKGALDPYQAVSGETFFSNTEYNIKSRILIRLTEWMSKSLDNTLTSPTSGGNYAYYDNTINTDYAKASITRMIRYLNGLIQSQLGSTAFNNTIPFYSGISVPAKTYGVRDIAVGVGGGVDATEYVYGLQSDAYAEIKNKVENSATIARIYKRFRIDGAITDGPFVMNEVVTKQGDGSVTGQVYGFHEDATYKYLDVAVTGGTWAITDVLVGATNTTTAQISLIEDRMHVIDLKGGFTTDIPFKGYTSGSNATPDVFYKNTAAVNDNTGGTLSVDTDTLTGEFEKTAVVYPDTSRQYIDVSKYEGLDVNVGDRIASSGQIRLGISVITAQNVTYNNFTPGNRLYKVVGGGQVTNVYGIITGVDLANNYIYFTPVQGTFSNGEQVGDYGPSGSLPFPVGYATINTNVTTAGAASALIQNFETVGTLTRYYLSNIVGAFTANDAVIGPNGFKAAIINLVDLKGRVKRSFKGFDGTTTTFKLSINNGTQYLPDPAGHMLIFVNGVLQPPGATNAYTAFSDQIQFTEAPDAGASFVGFYIGKLRQLDDISFEFDSLRQSFNLKRNDVFYSLTLTDGVQSTNILPENNIIVSLNGVIQKPKESFEIVGSRIIFSEIPRVGSTFVAFSYVGSEADVDAAEVVPPIEPGDLLDIQGEVEDREVAIIESSNSLITFDYLGSVFGRGSEATANVTTGSIESVKVTFGGSGYTSRPAVNASAIQGSGANIRALVGVASIEVSNQGTGYQNPEIVVETSVPDDWTAPDLSQYGEELIDPEIL</sequence>
<evidence type="ECO:0000313" key="5">
    <source>
        <dbReference type="Proteomes" id="UP000281181"/>
    </source>
</evidence>
<evidence type="ECO:0000259" key="3">
    <source>
        <dbReference type="SMART" id="SM00560"/>
    </source>
</evidence>
<evidence type="ECO:0000256" key="2">
    <source>
        <dbReference type="ARBA" id="ARBA00023157"/>
    </source>
</evidence>
<dbReference type="Gene3D" id="2.40.30.20">
    <property type="match status" value="1"/>
</dbReference>
<dbReference type="RefSeq" id="YP_009816013.1">
    <property type="nucleotide sequence ID" value="NC_048102.1"/>
</dbReference>
<name>A0A3G3M7B2_9CAUD</name>
<dbReference type="EMBL" id="MH920639">
    <property type="protein sequence ID" value="AYR01828.1"/>
    <property type="molecule type" value="Genomic_DNA"/>
</dbReference>